<gene>
    <name evidence="2" type="ORF">POM88_054792</name>
</gene>
<reference evidence="2" key="2">
    <citation type="submission" date="2023-05" db="EMBL/GenBank/DDBJ databases">
        <authorList>
            <person name="Schelkunov M.I."/>
        </authorList>
    </citation>
    <scope>NUCLEOTIDE SEQUENCE</scope>
    <source>
        <strain evidence="2">Hsosn_3</strain>
        <tissue evidence="2">Leaf</tissue>
    </source>
</reference>
<dbReference type="InterPro" id="IPR004252">
    <property type="entry name" value="Probable_transposase_24"/>
</dbReference>
<sequence>MGVDSDPRKHKTRGYSPGGFGKYPDEHERKVVRIAGNLIDCPQALRTLLAIMRMFWPDGCVGALEIDRKSPGFWNKCINEFLRYYTYDPRFATEAEARASILAHMRDNLRRTLADDRERADLKIAGASGTTYADHRPLYMKPGVWSRLAEYWVSEGFKKKSAAGKKARKAVKVPHTSGARSFDRRRRDYTEAHDGKLDELAVYTECHTLKDEERKGEWITEDAQKIIGKAPAAENDDDLGNGAVNKKADMRHGDHQNDVGYHKLVRLFCVPSQCHGQPCWCCPGRPICKANREACDILCFF</sequence>
<keyword evidence="3" id="KW-1185">Reference proteome</keyword>
<comment type="caution">
    <text evidence="2">The sequence shown here is derived from an EMBL/GenBank/DDBJ whole genome shotgun (WGS) entry which is preliminary data.</text>
</comment>
<dbReference type="Proteomes" id="UP001237642">
    <property type="component" value="Unassembled WGS sequence"/>
</dbReference>
<feature type="region of interest" description="Disordered" evidence="1">
    <location>
        <begin position="165"/>
        <end position="187"/>
    </location>
</feature>
<proteinExistence type="predicted"/>
<name>A0AAD8LWQ2_9APIA</name>
<evidence type="ECO:0000313" key="3">
    <source>
        <dbReference type="Proteomes" id="UP001237642"/>
    </source>
</evidence>
<evidence type="ECO:0000313" key="2">
    <source>
        <dbReference type="EMBL" id="KAK1349767.1"/>
    </source>
</evidence>
<reference evidence="2" key="1">
    <citation type="submission" date="2023-02" db="EMBL/GenBank/DDBJ databases">
        <title>Genome of toxic invasive species Heracleum sosnowskyi carries increased number of genes despite the absence of recent whole-genome duplications.</title>
        <authorList>
            <person name="Schelkunov M."/>
            <person name="Shtratnikova V."/>
            <person name="Makarenko M."/>
            <person name="Klepikova A."/>
            <person name="Omelchenko D."/>
            <person name="Novikova G."/>
            <person name="Obukhova E."/>
            <person name="Bogdanov V."/>
            <person name="Penin A."/>
            <person name="Logacheva M."/>
        </authorList>
    </citation>
    <scope>NUCLEOTIDE SEQUENCE</scope>
    <source>
        <strain evidence="2">Hsosn_3</strain>
        <tissue evidence="2">Leaf</tissue>
    </source>
</reference>
<dbReference type="Pfam" id="PF03004">
    <property type="entry name" value="Transposase_24"/>
    <property type="match status" value="1"/>
</dbReference>
<organism evidence="2 3">
    <name type="scientific">Heracleum sosnowskyi</name>
    <dbReference type="NCBI Taxonomy" id="360622"/>
    <lineage>
        <taxon>Eukaryota</taxon>
        <taxon>Viridiplantae</taxon>
        <taxon>Streptophyta</taxon>
        <taxon>Embryophyta</taxon>
        <taxon>Tracheophyta</taxon>
        <taxon>Spermatophyta</taxon>
        <taxon>Magnoliopsida</taxon>
        <taxon>eudicotyledons</taxon>
        <taxon>Gunneridae</taxon>
        <taxon>Pentapetalae</taxon>
        <taxon>asterids</taxon>
        <taxon>campanulids</taxon>
        <taxon>Apiales</taxon>
        <taxon>Apiaceae</taxon>
        <taxon>Apioideae</taxon>
        <taxon>apioid superclade</taxon>
        <taxon>Tordylieae</taxon>
        <taxon>Tordyliinae</taxon>
        <taxon>Heracleum</taxon>
    </lineage>
</organism>
<accession>A0AAD8LWQ2</accession>
<evidence type="ECO:0000256" key="1">
    <source>
        <dbReference type="SAM" id="MobiDB-lite"/>
    </source>
</evidence>
<feature type="region of interest" description="Disordered" evidence="1">
    <location>
        <begin position="1"/>
        <end position="22"/>
    </location>
</feature>
<dbReference type="EMBL" id="JAUIZM010000084">
    <property type="protein sequence ID" value="KAK1349767.1"/>
    <property type="molecule type" value="Genomic_DNA"/>
</dbReference>
<dbReference type="AlphaFoldDB" id="A0AAD8LWQ2"/>
<protein>
    <submittedName>
        <fullName evidence="2">Uncharacterized protein</fullName>
    </submittedName>
</protein>